<accession>A0A5B9DJH4</accession>
<evidence type="ECO:0000256" key="1">
    <source>
        <dbReference type="ARBA" id="ARBA00023015"/>
    </source>
</evidence>
<dbReference type="CDD" id="cd06170">
    <property type="entry name" value="LuxR_C_like"/>
    <property type="match status" value="1"/>
</dbReference>
<dbReference type="Pfam" id="PF00072">
    <property type="entry name" value="Response_reg"/>
    <property type="match status" value="1"/>
</dbReference>
<keyword evidence="3" id="KW-0804">Transcription</keyword>
<dbReference type="InterPro" id="IPR016032">
    <property type="entry name" value="Sig_transdc_resp-reg_C-effctor"/>
</dbReference>
<dbReference type="GO" id="GO:0003677">
    <property type="term" value="F:DNA binding"/>
    <property type="evidence" value="ECO:0007669"/>
    <property type="project" value="UniProtKB-KW"/>
</dbReference>
<keyword evidence="8" id="KW-1185">Reference proteome</keyword>
<dbReference type="PANTHER" id="PTHR44688">
    <property type="entry name" value="DNA-BINDING TRANSCRIPTIONAL ACTIVATOR DEVR_DOSR"/>
    <property type="match status" value="1"/>
</dbReference>
<protein>
    <submittedName>
        <fullName evidence="7">Response regulator transcription factor</fullName>
    </submittedName>
</protein>
<evidence type="ECO:0000256" key="2">
    <source>
        <dbReference type="ARBA" id="ARBA00023125"/>
    </source>
</evidence>
<dbReference type="Proteomes" id="UP000321062">
    <property type="component" value="Chromosome"/>
</dbReference>
<dbReference type="SMART" id="SM00421">
    <property type="entry name" value="HTH_LUXR"/>
    <property type="match status" value="1"/>
</dbReference>
<dbReference type="InterPro" id="IPR001789">
    <property type="entry name" value="Sig_transdc_resp-reg_receiver"/>
</dbReference>
<sequence length="223" mass="25128">MSSRSFCHWEGNVSDEVYYHSFLNRDRLVHILDSDPSTCEALSILFRLEGFQTAFSLDTSTFFTGIERRRPDVVVLNLRVGADDGLQLLKRIKSLRTGVPVFMLAEENQVDQAVRAMKAGASDVITMPIDTERFIRSVRDVLRRDVHLGAATGGYRPVEVRGFSQLTPREREVLQLITNGQSNKEAGRELGISPRTIEVHRARVMEKLGARNTADLLRIVLTS</sequence>
<organism evidence="7 8">
    <name type="scientific">Paradevosia tibetensis</name>
    <dbReference type="NCBI Taxonomy" id="1447062"/>
    <lineage>
        <taxon>Bacteria</taxon>
        <taxon>Pseudomonadati</taxon>
        <taxon>Pseudomonadota</taxon>
        <taxon>Alphaproteobacteria</taxon>
        <taxon>Hyphomicrobiales</taxon>
        <taxon>Devosiaceae</taxon>
        <taxon>Paradevosia</taxon>
    </lineage>
</organism>
<comment type="caution">
    <text evidence="4">Lacks conserved residue(s) required for the propagation of feature annotation.</text>
</comment>
<dbReference type="Gene3D" id="3.40.50.2300">
    <property type="match status" value="1"/>
</dbReference>
<dbReference type="AlphaFoldDB" id="A0A5B9DJH4"/>
<dbReference type="PROSITE" id="PS50110">
    <property type="entry name" value="RESPONSE_REGULATORY"/>
    <property type="match status" value="1"/>
</dbReference>
<evidence type="ECO:0000259" key="5">
    <source>
        <dbReference type="PROSITE" id="PS50043"/>
    </source>
</evidence>
<evidence type="ECO:0000313" key="8">
    <source>
        <dbReference type="Proteomes" id="UP000321062"/>
    </source>
</evidence>
<dbReference type="PRINTS" id="PR00038">
    <property type="entry name" value="HTHLUXR"/>
</dbReference>
<dbReference type="InterPro" id="IPR000792">
    <property type="entry name" value="Tscrpt_reg_LuxR_C"/>
</dbReference>
<dbReference type="SUPFAM" id="SSF46894">
    <property type="entry name" value="C-terminal effector domain of the bipartite response regulators"/>
    <property type="match status" value="1"/>
</dbReference>
<dbReference type="InterPro" id="IPR011006">
    <property type="entry name" value="CheY-like_superfamily"/>
</dbReference>
<dbReference type="SMART" id="SM00448">
    <property type="entry name" value="REC"/>
    <property type="match status" value="1"/>
</dbReference>
<gene>
    <name evidence="7" type="ORF">FNA67_04075</name>
</gene>
<dbReference type="Gene3D" id="1.10.10.10">
    <property type="entry name" value="Winged helix-like DNA-binding domain superfamily/Winged helix DNA-binding domain"/>
    <property type="match status" value="1"/>
</dbReference>
<dbReference type="InterPro" id="IPR036388">
    <property type="entry name" value="WH-like_DNA-bd_sf"/>
</dbReference>
<proteinExistence type="predicted"/>
<evidence type="ECO:0000313" key="7">
    <source>
        <dbReference type="EMBL" id="QEE19400.1"/>
    </source>
</evidence>
<dbReference type="SUPFAM" id="SSF52172">
    <property type="entry name" value="CheY-like"/>
    <property type="match status" value="1"/>
</dbReference>
<dbReference type="EMBL" id="CP041690">
    <property type="protein sequence ID" value="QEE19400.1"/>
    <property type="molecule type" value="Genomic_DNA"/>
</dbReference>
<feature type="domain" description="HTH luxR-type" evidence="5">
    <location>
        <begin position="159"/>
        <end position="223"/>
    </location>
</feature>
<dbReference type="OrthoDB" id="9782655at2"/>
<dbReference type="GO" id="GO:0006355">
    <property type="term" value="P:regulation of DNA-templated transcription"/>
    <property type="evidence" value="ECO:0007669"/>
    <property type="project" value="InterPro"/>
</dbReference>
<dbReference type="KEGG" id="yti:FNA67_04075"/>
<name>A0A5B9DJH4_9HYPH</name>
<keyword evidence="1" id="KW-0805">Transcription regulation</keyword>
<keyword evidence="2" id="KW-0238">DNA-binding</keyword>
<evidence type="ECO:0000259" key="6">
    <source>
        <dbReference type="PROSITE" id="PS50110"/>
    </source>
</evidence>
<evidence type="ECO:0000256" key="4">
    <source>
        <dbReference type="PROSITE-ProRule" id="PRU00169"/>
    </source>
</evidence>
<dbReference type="Pfam" id="PF00196">
    <property type="entry name" value="GerE"/>
    <property type="match status" value="1"/>
</dbReference>
<evidence type="ECO:0000256" key="3">
    <source>
        <dbReference type="ARBA" id="ARBA00023163"/>
    </source>
</evidence>
<dbReference type="PANTHER" id="PTHR44688:SF16">
    <property type="entry name" value="DNA-BINDING TRANSCRIPTIONAL ACTIVATOR DEVR_DOSR"/>
    <property type="match status" value="1"/>
</dbReference>
<feature type="domain" description="Response regulatory" evidence="6">
    <location>
        <begin position="28"/>
        <end position="142"/>
    </location>
</feature>
<dbReference type="GO" id="GO:0000160">
    <property type="term" value="P:phosphorelay signal transduction system"/>
    <property type="evidence" value="ECO:0007669"/>
    <property type="project" value="InterPro"/>
</dbReference>
<reference evidence="7 8" key="1">
    <citation type="journal article" date="2015" name="Int. J. Syst. Evol. Microbiol.">
        <title>Youhaiella tibetensis gen. nov., sp. nov., isolated from subsurface sediment.</title>
        <authorList>
            <person name="Wang Y.X."/>
            <person name="Huang F.Q."/>
            <person name="Nogi Y."/>
            <person name="Pang S.J."/>
            <person name="Wang P.K."/>
            <person name="Lv J."/>
        </authorList>
    </citation>
    <scope>NUCLEOTIDE SEQUENCE [LARGE SCALE GENOMIC DNA]</scope>
    <source>
        <strain evidence="8">fig4</strain>
    </source>
</reference>
<dbReference type="PROSITE" id="PS50043">
    <property type="entry name" value="HTH_LUXR_2"/>
    <property type="match status" value="1"/>
</dbReference>